<dbReference type="Pfam" id="PF13237">
    <property type="entry name" value="Fer4_10"/>
    <property type="match status" value="1"/>
</dbReference>
<dbReference type="InterPro" id="IPR017896">
    <property type="entry name" value="4Fe4S_Fe-S-bd"/>
</dbReference>
<gene>
    <name evidence="7" type="ORF">RJ40_08540</name>
</gene>
<dbReference type="Gene3D" id="1.20.1440.230">
    <property type="entry name" value="NADH-ubiquinone oxidoreductase 51kDa subunit, iron-sulphur binding domain"/>
    <property type="match status" value="1"/>
</dbReference>
<dbReference type="SMART" id="SM00928">
    <property type="entry name" value="NADH_4Fe-4S"/>
    <property type="match status" value="1"/>
</dbReference>
<dbReference type="Gene3D" id="3.10.20.600">
    <property type="match status" value="1"/>
</dbReference>
<feature type="domain" description="4Fe-4S ferredoxin-type" evidence="6">
    <location>
        <begin position="593"/>
        <end position="622"/>
    </location>
</feature>
<keyword evidence="4" id="KW-0408">Iron</keyword>
<dbReference type="GO" id="GO:0051539">
    <property type="term" value="F:4 iron, 4 sulfur cluster binding"/>
    <property type="evidence" value="ECO:0007669"/>
    <property type="project" value="UniProtKB-KW"/>
</dbReference>
<dbReference type="RefSeq" id="WP_265580448.1">
    <property type="nucleotide sequence ID" value="NZ_CP036172.1"/>
</dbReference>
<dbReference type="PROSITE" id="PS00198">
    <property type="entry name" value="4FE4S_FER_1"/>
    <property type="match status" value="1"/>
</dbReference>
<dbReference type="Pfam" id="PF01512">
    <property type="entry name" value="Complex1_51K"/>
    <property type="match status" value="1"/>
</dbReference>
<dbReference type="InterPro" id="IPR037225">
    <property type="entry name" value="Nuo51_FMN-bd_sf"/>
</dbReference>
<reference evidence="7" key="2">
    <citation type="submission" date="2019-02" db="EMBL/GenBank/DDBJ databases">
        <authorList>
            <person name="Chen S.-C."/>
            <person name="Chien H.-H."/>
            <person name="Lai M.-C."/>
        </authorList>
    </citation>
    <scope>NUCLEOTIDE SEQUENCE</scope>
    <source>
        <strain evidence="7">N2F9704</strain>
    </source>
</reference>
<evidence type="ECO:0000259" key="6">
    <source>
        <dbReference type="PROSITE" id="PS51379"/>
    </source>
</evidence>
<dbReference type="InterPro" id="IPR019575">
    <property type="entry name" value="Nuop51_4Fe4S-bd"/>
</dbReference>
<dbReference type="SUPFAM" id="SSF54862">
    <property type="entry name" value="4Fe-4S ferredoxins"/>
    <property type="match status" value="1"/>
</dbReference>
<keyword evidence="8" id="KW-1185">Reference proteome</keyword>
<comment type="similarity">
    <text evidence="1">Belongs to the complex I 51 kDa subunit family.</text>
</comment>
<dbReference type="CDD" id="cd02980">
    <property type="entry name" value="TRX_Fd_family"/>
    <property type="match status" value="1"/>
</dbReference>
<evidence type="ECO:0000256" key="4">
    <source>
        <dbReference type="ARBA" id="ARBA00023004"/>
    </source>
</evidence>
<dbReference type="Gene3D" id="6.10.250.1450">
    <property type="match status" value="1"/>
</dbReference>
<dbReference type="InterPro" id="IPR001949">
    <property type="entry name" value="NADH-UbQ_OxRdtase_51kDa_CS"/>
</dbReference>
<dbReference type="Gene3D" id="3.30.70.20">
    <property type="match status" value="1"/>
</dbReference>
<dbReference type="SUPFAM" id="SSF142019">
    <property type="entry name" value="Nqo1 FMN-binding domain-like"/>
    <property type="match status" value="1"/>
</dbReference>
<dbReference type="GO" id="GO:0008137">
    <property type="term" value="F:NADH dehydrogenase (ubiquinone) activity"/>
    <property type="evidence" value="ECO:0007669"/>
    <property type="project" value="InterPro"/>
</dbReference>
<accession>A0A8A3S5X5</accession>
<dbReference type="Proteomes" id="UP001042704">
    <property type="component" value="Chromosome"/>
</dbReference>
<evidence type="ECO:0000313" key="7">
    <source>
        <dbReference type="EMBL" id="QSZ67548.1"/>
    </source>
</evidence>
<protein>
    <submittedName>
        <fullName evidence="7">4Fe-4S dicluster domain-containing protein</fullName>
    </submittedName>
</protein>
<evidence type="ECO:0000256" key="2">
    <source>
        <dbReference type="ARBA" id="ARBA00022485"/>
    </source>
</evidence>
<organism evidence="7 8">
    <name type="scientific">Methanofollis aquaemaris</name>
    <dbReference type="NCBI Taxonomy" id="126734"/>
    <lineage>
        <taxon>Archaea</taxon>
        <taxon>Methanobacteriati</taxon>
        <taxon>Methanobacteriota</taxon>
        <taxon>Stenosarchaea group</taxon>
        <taxon>Methanomicrobia</taxon>
        <taxon>Methanomicrobiales</taxon>
        <taxon>Methanomicrobiaceae</taxon>
        <taxon>Methanofollis</taxon>
    </lineage>
</organism>
<evidence type="ECO:0000313" key="8">
    <source>
        <dbReference type="Proteomes" id="UP001042704"/>
    </source>
</evidence>
<evidence type="ECO:0000256" key="1">
    <source>
        <dbReference type="ARBA" id="ARBA00007523"/>
    </source>
</evidence>
<reference evidence="7" key="1">
    <citation type="journal article" date="2001" name="Int. J. Syst. Evol. Microbiol.">
        <title>Methanofollis aquaemaris sp. nov., a methanogen isolated from an aquaculture fish pond.</title>
        <authorList>
            <person name="Lai M.C."/>
            <person name="Chen S.C."/>
        </authorList>
    </citation>
    <scope>NUCLEOTIDE SEQUENCE</scope>
    <source>
        <strain evidence="7">N2F9704</strain>
    </source>
</reference>
<dbReference type="PANTHER" id="PTHR43578:SF3">
    <property type="entry name" value="NADH-QUINONE OXIDOREDUCTASE SUBUNIT F"/>
    <property type="match status" value="1"/>
</dbReference>
<dbReference type="KEGG" id="maqe:RJ40_08540"/>
<dbReference type="InterPro" id="IPR017900">
    <property type="entry name" value="4Fe4S_Fe_S_CS"/>
</dbReference>
<dbReference type="PROSITE" id="PS51379">
    <property type="entry name" value="4FE4S_FER_2"/>
    <property type="match status" value="2"/>
</dbReference>
<sequence length="624" mass="67002">MRFDTIKDLEEYRAGLLASAPDVPHIWVCAGPGCLANGSMEIYEAFMAYADEHDLKAEIDLKAEATGCQGLCERGPLVTVRLAKDTDEIFYQHVRVKDVSEIMEKTVLGGNVVDRLLYRDQATKSKIASTSAIPFYAHQKKIVLKNCGHVNPLSIDEAIGAGAYAGLAKALAMEPAEVVKVVKDSGLRGRGGGGFPTGVKWESAAVVDAPQKYVVVNGDEGDPGAFMDRAVMEGDPHTMLEGLAIGGYAIGATRGLIYVRNEYPIAVEHLHLAIEQAHEYGLLGKNILGSGFDFEIEIVRGGGAFVCGESTSLMTSIEGRAGVPRVKYIRSTEKGLWEGPTVLNNVESWANIPQILLNGAEWFKSMGTDNSSGTKVFSLVGKIKNSGLVEVPMGVTLREMIYEIGGGVLNDREFKAVQTGGPSGGCLPASELDRPVDFDQLKAAGSMMGSGGMIVMDDHTCMVNLAQYFVDFLVEESCGKCTPCREGLKAMQTLLHGLTSGTARPGDTALLKEIAEHVRDTALCGLGKTAANPVLSTMHWFPEEYEEHEKEGFCRAGVCSGLYTLEIDPDLCTGCTLCERVCPAGAVAGEKKMPHTIDKHACVTCGSCIDACRFKAIKVVRRSE</sequence>
<dbReference type="GO" id="GO:0046872">
    <property type="term" value="F:metal ion binding"/>
    <property type="evidence" value="ECO:0007669"/>
    <property type="project" value="UniProtKB-KW"/>
</dbReference>
<dbReference type="Gene3D" id="3.40.50.11540">
    <property type="entry name" value="NADH-ubiquinone oxidoreductase 51kDa subunit"/>
    <property type="match status" value="1"/>
</dbReference>
<keyword evidence="3" id="KW-0479">Metal-binding</keyword>
<dbReference type="InterPro" id="IPR011538">
    <property type="entry name" value="Nuo51_FMN-bd"/>
</dbReference>
<dbReference type="Gene3D" id="3.40.30.10">
    <property type="entry name" value="Glutaredoxin"/>
    <property type="match status" value="1"/>
</dbReference>
<dbReference type="PROSITE" id="PS00645">
    <property type="entry name" value="COMPLEX1_51K_2"/>
    <property type="match status" value="1"/>
</dbReference>
<dbReference type="GO" id="GO:0010181">
    <property type="term" value="F:FMN binding"/>
    <property type="evidence" value="ECO:0007669"/>
    <property type="project" value="InterPro"/>
</dbReference>
<dbReference type="PANTHER" id="PTHR43578">
    <property type="entry name" value="NADH-QUINONE OXIDOREDUCTASE SUBUNIT F"/>
    <property type="match status" value="1"/>
</dbReference>
<name>A0A8A3S5X5_9EURY</name>
<dbReference type="InterPro" id="IPR037207">
    <property type="entry name" value="Nuop51_4Fe4S-bd_sf"/>
</dbReference>
<evidence type="ECO:0000256" key="3">
    <source>
        <dbReference type="ARBA" id="ARBA00022723"/>
    </source>
</evidence>
<dbReference type="GeneID" id="76424408"/>
<dbReference type="SUPFAM" id="SSF52833">
    <property type="entry name" value="Thioredoxin-like"/>
    <property type="match status" value="1"/>
</dbReference>
<keyword evidence="2" id="KW-0004">4Fe-4S</keyword>
<dbReference type="SUPFAM" id="SSF140490">
    <property type="entry name" value="Nqo1C-terminal domain-like"/>
    <property type="match status" value="1"/>
</dbReference>
<dbReference type="SUPFAM" id="SSF142984">
    <property type="entry name" value="Nqo1 middle domain-like"/>
    <property type="match status" value="1"/>
</dbReference>
<dbReference type="EMBL" id="CP036172">
    <property type="protein sequence ID" value="QSZ67548.1"/>
    <property type="molecule type" value="Genomic_DNA"/>
</dbReference>
<dbReference type="FunFam" id="1.20.1440.230:FF:000001">
    <property type="entry name" value="Mitochondrial NADH dehydrogenase flavoprotein 1"/>
    <property type="match status" value="1"/>
</dbReference>
<dbReference type="GO" id="GO:0016491">
    <property type="term" value="F:oxidoreductase activity"/>
    <property type="evidence" value="ECO:0007669"/>
    <property type="project" value="UniProtKB-ARBA"/>
</dbReference>
<evidence type="ECO:0000256" key="5">
    <source>
        <dbReference type="ARBA" id="ARBA00023014"/>
    </source>
</evidence>
<proteinExistence type="inferred from homology"/>
<dbReference type="AlphaFoldDB" id="A0A8A3S5X5"/>
<keyword evidence="5" id="KW-0411">Iron-sulfur</keyword>
<feature type="domain" description="4Fe-4S ferredoxin-type" evidence="6">
    <location>
        <begin position="563"/>
        <end position="592"/>
    </location>
</feature>
<dbReference type="Pfam" id="PF10589">
    <property type="entry name" value="NADH_4Fe-4S"/>
    <property type="match status" value="1"/>
</dbReference>
<dbReference type="InterPro" id="IPR036249">
    <property type="entry name" value="Thioredoxin-like_sf"/>
</dbReference>
<dbReference type="FunFam" id="3.40.50.11540:FF:000001">
    <property type="entry name" value="NADH dehydrogenase [ubiquinone] flavoprotein 1, mitochondrial"/>
    <property type="match status" value="1"/>
</dbReference>